<gene>
    <name evidence="1" type="ORF">BDCG_08197</name>
</gene>
<dbReference type="Proteomes" id="UP000002039">
    <property type="component" value="Unassembled WGS sequence"/>
</dbReference>
<proteinExistence type="predicted"/>
<dbReference type="RefSeq" id="XP_045272793.1">
    <property type="nucleotide sequence ID" value="XM_045423968.1"/>
</dbReference>
<evidence type="ECO:0000313" key="1">
    <source>
        <dbReference type="EMBL" id="EEQ84928.2"/>
    </source>
</evidence>
<protein>
    <recommendedName>
        <fullName evidence="3">Cyclic nucleotide-binding domain-containing protein</fullName>
    </recommendedName>
</protein>
<keyword evidence="2" id="KW-1185">Reference proteome</keyword>
<name>A0ABP2ETF3_AJEDR</name>
<dbReference type="EMBL" id="EQ999982">
    <property type="protein sequence ID" value="EEQ84928.2"/>
    <property type="molecule type" value="Genomic_DNA"/>
</dbReference>
<evidence type="ECO:0000313" key="2">
    <source>
        <dbReference type="Proteomes" id="UP000002039"/>
    </source>
</evidence>
<evidence type="ECO:0008006" key="3">
    <source>
        <dbReference type="Google" id="ProtNLM"/>
    </source>
</evidence>
<accession>A0ABP2ETF3</accession>
<organism evidence="1 2">
    <name type="scientific">Ajellomyces dermatitidis (strain ER-3 / ATCC MYA-2586)</name>
    <name type="common">Blastomyces dermatitidis</name>
    <dbReference type="NCBI Taxonomy" id="559297"/>
    <lineage>
        <taxon>Eukaryota</taxon>
        <taxon>Fungi</taxon>
        <taxon>Dikarya</taxon>
        <taxon>Ascomycota</taxon>
        <taxon>Pezizomycotina</taxon>
        <taxon>Eurotiomycetes</taxon>
        <taxon>Eurotiomycetidae</taxon>
        <taxon>Onygenales</taxon>
        <taxon>Ajellomycetaceae</taxon>
        <taxon>Blastomyces</taxon>
    </lineage>
</organism>
<dbReference type="GeneID" id="69029799"/>
<reference evidence="2" key="1">
    <citation type="journal article" date="2015" name="PLoS Genet.">
        <title>The dynamic genome and transcriptome of the human fungal pathogen Blastomyces and close relative Emmonsia.</title>
        <authorList>
            <person name="Munoz J.F."/>
            <person name="Gauthier G.M."/>
            <person name="Desjardins C.A."/>
            <person name="Gallo J.E."/>
            <person name="Holder J."/>
            <person name="Sullivan T.D."/>
            <person name="Marty A.J."/>
            <person name="Carmen J.C."/>
            <person name="Chen Z."/>
            <person name="Ding L."/>
            <person name="Gujja S."/>
            <person name="Magrini V."/>
            <person name="Misas E."/>
            <person name="Mitreva M."/>
            <person name="Priest M."/>
            <person name="Saif S."/>
            <person name="Whiston E.A."/>
            <person name="Young S."/>
            <person name="Zeng Q."/>
            <person name="Goldman W.E."/>
            <person name="Mardis E.R."/>
            <person name="Taylor J.W."/>
            <person name="McEwen J.G."/>
            <person name="Clay O.K."/>
            <person name="Klein B.S."/>
            <person name="Cuomo C.A."/>
        </authorList>
    </citation>
    <scope>NUCLEOTIDE SEQUENCE [LARGE SCALE GENOMIC DNA]</scope>
    <source>
        <strain evidence="2">ER-3 / ATCC MYA-2586</strain>
    </source>
</reference>
<sequence>MVYKLSCCSLGQIQIPNWSSKAVSNLFPTPAARIMGHALAKSSIRPTLLLPEDPVRTDSLRGWLFLVVRGVIIVMRRYDKICATEECTKWLSCEIFGLHGNMAEHHLTPVLELTLTNIKGCQTLAGLDRWLQT</sequence>